<organism evidence="2 3">
    <name type="scientific">Ovis aries</name>
    <name type="common">Sheep</name>
    <dbReference type="NCBI Taxonomy" id="9940"/>
    <lineage>
        <taxon>Eukaryota</taxon>
        <taxon>Metazoa</taxon>
        <taxon>Chordata</taxon>
        <taxon>Craniata</taxon>
        <taxon>Vertebrata</taxon>
        <taxon>Euteleostomi</taxon>
        <taxon>Mammalia</taxon>
        <taxon>Eutheria</taxon>
        <taxon>Laurasiatheria</taxon>
        <taxon>Artiodactyla</taxon>
        <taxon>Ruminantia</taxon>
        <taxon>Pecora</taxon>
        <taxon>Bovidae</taxon>
        <taxon>Caprinae</taxon>
        <taxon>Ovis</taxon>
    </lineage>
</organism>
<comment type="caution">
    <text evidence="2">The sequence shown here is derived from an EMBL/GenBank/DDBJ whole genome shotgun (WGS) entry which is preliminary data.</text>
</comment>
<dbReference type="GO" id="GO:1903546">
    <property type="term" value="P:protein localization to photoreceptor outer segment"/>
    <property type="evidence" value="ECO:0007669"/>
    <property type="project" value="TreeGrafter"/>
</dbReference>
<dbReference type="EMBL" id="JAEMGP010000003">
    <property type="protein sequence ID" value="KAG5211333.1"/>
    <property type="molecule type" value="Genomic_DNA"/>
</dbReference>
<feature type="compositionally biased region" description="Polar residues" evidence="1">
    <location>
        <begin position="389"/>
        <end position="398"/>
    </location>
</feature>
<dbReference type="PANTHER" id="PTHR22017">
    <property type="entry name" value="PHOTORECEPTOR CILIUM ACTIN REGULATOR"/>
    <property type="match status" value="1"/>
</dbReference>
<sequence length="843" mass="91944">MATDIPFKRQSSHGSQGVAFSGEESEENNTQETSKWAKRPKCHRSSKQGHYCQTILPAQQSEDKVDFPDPLVKAHQRTYTYLHACLSKYEAVLSITHRATQTHELLQPMVSFLMLCFDEVNQLLGEIAKDGDKLLQEVQKDLAWPLRKGEAQEQPDLLQQLLQYTVSKLQELSSTVALLTSSLLEGSGSYLHAAAAHLGNKLSTKRGADEHLLRALGHLESLASSHSDPEAWDLPLCSEDSGIGADNESVQLADKLGKQASWDLVPEAAEWRPAISPTVEARLSGHTWQQSPFRMGLDGPQDCPLSRPLTAKVYPAVQGGSASPWPSVAGPENTASRPWGLGQSTPCGPSGMGTSSEAHLSKGSRCMDTPSLSEGEDSSSEEEEDEGSHTSLRTWQENASHPRPRSSPASAESPFQPHPRRLRSPQAREMVLKMKEAISERIKFVPVPSEHQDWMEEEERTTMPPRPSTASGSRRAPSRQRRSQSEGCLKSHTEDPTLQELRRVQRDLSQRLEAFYSLGSRWQGQSQEPVTQPRAVRLRPDNRCQVVPSSTISKLKSSLTKNFSILPSQDKSILQKCCSRPEGEQPWQGKAEGLPNIIPPGERAAEAAKSEDLNWETEENPEDLPPPPLEILMDQSFTSLEPPESGEVAESPLEGTHVPGLGGTGSARRMWASPRLRVSMSPTDLLPSKSTVTLTRARSAEPGNSKGGCNTGKLALDFNHPPAASGNPEVQGSRAQSQRGTTLCALNPQPFIRRSASDPRPGVRLHLPVPDATSSACESQHGQSSSSEESPKDTEPRNSPCGLELKGSGRGAPSPELCVLGHGLQREASVGHAQDKSQQKEVT</sequence>
<evidence type="ECO:0000313" key="2">
    <source>
        <dbReference type="EMBL" id="KAG5211333.1"/>
    </source>
</evidence>
<proteinExistence type="predicted"/>
<gene>
    <name evidence="2" type="ORF">JEQ12_013762</name>
</gene>
<accession>A0A836ABT3</accession>
<name>A0A836ABT3_SHEEP</name>
<feature type="compositionally biased region" description="Basic and acidic residues" evidence="1">
    <location>
        <begin position="430"/>
        <end position="443"/>
    </location>
</feature>
<evidence type="ECO:0000313" key="3">
    <source>
        <dbReference type="Proteomes" id="UP000664991"/>
    </source>
</evidence>
<feature type="region of interest" description="Disordered" evidence="1">
    <location>
        <begin position="318"/>
        <end position="500"/>
    </location>
</feature>
<feature type="compositionally biased region" description="Low complexity" evidence="1">
    <location>
        <begin position="774"/>
        <end position="788"/>
    </location>
</feature>
<dbReference type="GO" id="GO:0035845">
    <property type="term" value="P:photoreceptor cell outer segment organization"/>
    <property type="evidence" value="ECO:0007669"/>
    <property type="project" value="TreeGrafter"/>
</dbReference>
<feature type="compositionally biased region" description="Acidic residues" evidence="1">
    <location>
        <begin position="374"/>
        <end position="386"/>
    </location>
</feature>
<reference evidence="2 3" key="1">
    <citation type="submission" date="2020-12" db="EMBL/GenBank/DDBJ databases">
        <title>De novo assembly of Tibetan sheep genome.</title>
        <authorList>
            <person name="Li X."/>
        </authorList>
    </citation>
    <scope>NUCLEOTIDE SEQUENCE [LARGE SCALE GENOMIC DNA]</scope>
    <source>
        <tissue evidence="2">Heart</tissue>
    </source>
</reference>
<feature type="region of interest" description="Disordered" evidence="1">
    <location>
        <begin position="1"/>
        <end position="42"/>
    </location>
</feature>
<dbReference type="GO" id="GO:0001917">
    <property type="term" value="C:photoreceptor inner segment"/>
    <property type="evidence" value="ECO:0007669"/>
    <property type="project" value="TreeGrafter"/>
</dbReference>
<evidence type="ECO:0000256" key="1">
    <source>
        <dbReference type="SAM" id="MobiDB-lite"/>
    </source>
</evidence>
<feature type="compositionally biased region" description="Polar residues" evidence="1">
    <location>
        <begin position="728"/>
        <end position="741"/>
    </location>
</feature>
<dbReference type="InterPro" id="IPR029352">
    <property type="entry name" value="PCARE"/>
</dbReference>
<feature type="compositionally biased region" description="Polar residues" evidence="1">
    <location>
        <begin position="342"/>
        <end position="358"/>
    </location>
</feature>
<feature type="compositionally biased region" description="Acidic residues" evidence="1">
    <location>
        <begin position="613"/>
        <end position="622"/>
    </location>
</feature>
<dbReference type="Proteomes" id="UP000664991">
    <property type="component" value="Unassembled WGS sequence"/>
</dbReference>
<feature type="compositionally biased region" description="Basic and acidic residues" evidence="1">
    <location>
        <begin position="489"/>
        <end position="500"/>
    </location>
</feature>
<feature type="region of interest" description="Disordered" evidence="1">
    <location>
        <begin position="580"/>
        <end position="820"/>
    </location>
</feature>
<dbReference type="GO" id="GO:0001750">
    <property type="term" value="C:photoreceptor outer segment"/>
    <property type="evidence" value="ECO:0007669"/>
    <property type="project" value="TreeGrafter"/>
</dbReference>
<dbReference type="AlphaFoldDB" id="A0A836ABT3"/>
<dbReference type="Pfam" id="PF15449">
    <property type="entry name" value="Retinal"/>
    <property type="match status" value="2"/>
</dbReference>
<feature type="compositionally biased region" description="Basic and acidic residues" evidence="1">
    <location>
        <begin position="603"/>
        <end position="612"/>
    </location>
</feature>
<evidence type="ECO:0008006" key="4">
    <source>
        <dbReference type="Google" id="ProtNLM"/>
    </source>
</evidence>
<dbReference type="PANTHER" id="PTHR22017:SF0">
    <property type="entry name" value="PHOTORECEPTOR CILIUM ACTIN REGULATOR"/>
    <property type="match status" value="1"/>
</dbReference>
<protein>
    <recommendedName>
        <fullName evidence="4">Photoreceptor cilium actin regulator</fullName>
    </recommendedName>
</protein>